<comment type="caution">
    <text evidence="2">The sequence shown here is derived from an EMBL/GenBank/DDBJ whole genome shotgun (WGS) entry which is preliminary data.</text>
</comment>
<name>A0AAN8B9V3_9TELE</name>
<organism evidence="2 3">
    <name type="scientific">Champsocephalus esox</name>
    <name type="common">pike icefish</name>
    <dbReference type="NCBI Taxonomy" id="159716"/>
    <lineage>
        <taxon>Eukaryota</taxon>
        <taxon>Metazoa</taxon>
        <taxon>Chordata</taxon>
        <taxon>Craniata</taxon>
        <taxon>Vertebrata</taxon>
        <taxon>Euteleostomi</taxon>
        <taxon>Actinopterygii</taxon>
        <taxon>Neopterygii</taxon>
        <taxon>Teleostei</taxon>
        <taxon>Neoteleostei</taxon>
        <taxon>Acanthomorphata</taxon>
        <taxon>Eupercaria</taxon>
        <taxon>Perciformes</taxon>
        <taxon>Notothenioidei</taxon>
        <taxon>Channichthyidae</taxon>
        <taxon>Champsocephalus</taxon>
    </lineage>
</organism>
<gene>
    <name evidence="2" type="ORF">CesoFtcFv8_021635</name>
</gene>
<keyword evidence="3" id="KW-1185">Reference proteome</keyword>
<proteinExistence type="predicted"/>
<dbReference type="Proteomes" id="UP001335648">
    <property type="component" value="Unassembled WGS sequence"/>
</dbReference>
<sequence>MRKESPVITVSQQWMTFVSTGRRARREQLTFLSLAVWSRVRYVTCVRPFSMISRLIGMLATPSDRLYVYAGCRKEKMLEAEEEEEILSTNDPQKGSIGRV</sequence>
<dbReference type="AlphaFoldDB" id="A0AAN8B9V3"/>
<evidence type="ECO:0000313" key="3">
    <source>
        <dbReference type="Proteomes" id="UP001335648"/>
    </source>
</evidence>
<protein>
    <submittedName>
        <fullName evidence="2">Uncharacterized protein</fullName>
    </submittedName>
</protein>
<feature type="region of interest" description="Disordered" evidence="1">
    <location>
        <begin position="81"/>
        <end position="100"/>
    </location>
</feature>
<accession>A0AAN8B9V3</accession>
<evidence type="ECO:0000313" key="2">
    <source>
        <dbReference type="EMBL" id="KAK5880757.1"/>
    </source>
</evidence>
<reference evidence="2 3" key="1">
    <citation type="journal article" date="2023" name="Mol. Biol. Evol.">
        <title>Genomics of Secondarily Temperate Adaptation in the Only Non-Antarctic Icefish.</title>
        <authorList>
            <person name="Rivera-Colon A.G."/>
            <person name="Rayamajhi N."/>
            <person name="Minhas B.F."/>
            <person name="Madrigal G."/>
            <person name="Bilyk K.T."/>
            <person name="Yoon V."/>
            <person name="Hune M."/>
            <person name="Gregory S."/>
            <person name="Cheng C.H.C."/>
            <person name="Catchen J.M."/>
        </authorList>
    </citation>
    <scope>NUCLEOTIDE SEQUENCE [LARGE SCALE GENOMIC DNA]</scope>
    <source>
        <strain evidence="2">JC2023a</strain>
    </source>
</reference>
<dbReference type="EMBL" id="JAULUE010002063">
    <property type="protein sequence ID" value="KAK5880757.1"/>
    <property type="molecule type" value="Genomic_DNA"/>
</dbReference>
<evidence type="ECO:0000256" key="1">
    <source>
        <dbReference type="SAM" id="MobiDB-lite"/>
    </source>
</evidence>